<sequence length="131" mass="14778">MRQVGVEAHERRVAISLAEAFIAEQKRKLSDARIEDYDYFFELNRAMTQLEAQRVPDSINRMLESGSSGRDSGTSIELSTMHNGGQMVQRAEMPLEIKVANRDFLLTKNGTQYSPRVINPEFPSGNATTQK</sequence>
<name>A0ABN1VQB4_9MICO</name>
<gene>
    <name evidence="1" type="ORF">GCM10009655_18130</name>
</gene>
<reference evidence="1 2" key="1">
    <citation type="journal article" date="2019" name="Int. J. Syst. Evol. Microbiol.">
        <title>The Global Catalogue of Microorganisms (GCM) 10K type strain sequencing project: providing services to taxonomists for standard genome sequencing and annotation.</title>
        <authorList>
            <consortium name="The Broad Institute Genomics Platform"/>
            <consortium name="The Broad Institute Genome Sequencing Center for Infectious Disease"/>
            <person name="Wu L."/>
            <person name="Ma J."/>
        </authorList>
    </citation>
    <scope>NUCLEOTIDE SEQUENCE [LARGE SCALE GENOMIC DNA]</scope>
    <source>
        <strain evidence="1 2">JCM 12762</strain>
    </source>
</reference>
<organism evidence="1 2">
    <name type="scientific">Rhodoglobus aureus</name>
    <dbReference type="NCBI Taxonomy" id="191497"/>
    <lineage>
        <taxon>Bacteria</taxon>
        <taxon>Bacillati</taxon>
        <taxon>Actinomycetota</taxon>
        <taxon>Actinomycetes</taxon>
        <taxon>Micrococcales</taxon>
        <taxon>Microbacteriaceae</taxon>
        <taxon>Rhodoglobus</taxon>
    </lineage>
</organism>
<comment type="caution">
    <text evidence="1">The sequence shown here is derived from an EMBL/GenBank/DDBJ whole genome shotgun (WGS) entry which is preliminary data.</text>
</comment>
<evidence type="ECO:0000313" key="1">
    <source>
        <dbReference type="EMBL" id="GAA1219053.1"/>
    </source>
</evidence>
<dbReference type="EMBL" id="BAAAKW010000031">
    <property type="protein sequence ID" value="GAA1219053.1"/>
    <property type="molecule type" value="Genomic_DNA"/>
</dbReference>
<proteinExistence type="predicted"/>
<keyword evidence="2" id="KW-1185">Reference proteome</keyword>
<evidence type="ECO:0000313" key="2">
    <source>
        <dbReference type="Proteomes" id="UP001500943"/>
    </source>
</evidence>
<dbReference type="RefSeq" id="WP_343925168.1">
    <property type="nucleotide sequence ID" value="NZ_BAAAKW010000031.1"/>
</dbReference>
<dbReference type="Proteomes" id="UP001500943">
    <property type="component" value="Unassembled WGS sequence"/>
</dbReference>
<accession>A0ABN1VQB4</accession>
<protein>
    <submittedName>
        <fullName evidence="1">Uncharacterized protein</fullName>
    </submittedName>
</protein>